<feature type="transmembrane region" description="Helical" evidence="1">
    <location>
        <begin position="169"/>
        <end position="192"/>
    </location>
</feature>
<evidence type="ECO:0000313" key="3">
    <source>
        <dbReference type="Proteomes" id="UP001597018"/>
    </source>
</evidence>
<keyword evidence="1" id="KW-1133">Transmembrane helix</keyword>
<dbReference type="Gene3D" id="1.10.287.1060">
    <property type="entry name" value="ESAT-6-like"/>
    <property type="match status" value="1"/>
</dbReference>
<accession>A0ABW3FY76</accession>
<dbReference type="Pfam" id="PF06013">
    <property type="entry name" value="WXG100"/>
    <property type="match status" value="1"/>
</dbReference>
<evidence type="ECO:0000313" key="2">
    <source>
        <dbReference type="EMBL" id="MFD0921342.1"/>
    </source>
</evidence>
<feature type="transmembrane region" description="Helical" evidence="1">
    <location>
        <begin position="140"/>
        <end position="163"/>
    </location>
</feature>
<proteinExistence type="predicted"/>
<reference evidence="3" key="1">
    <citation type="journal article" date="2019" name="Int. J. Syst. Evol. Microbiol.">
        <title>The Global Catalogue of Microorganisms (GCM) 10K type strain sequencing project: providing services to taxonomists for standard genome sequencing and annotation.</title>
        <authorList>
            <consortium name="The Broad Institute Genomics Platform"/>
            <consortium name="The Broad Institute Genome Sequencing Center for Infectious Disease"/>
            <person name="Wu L."/>
            <person name="Ma J."/>
        </authorList>
    </citation>
    <scope>NUCLEOTIDE SEQUENCE [LARGE SCALE GENOMIC DNA]</scope>
    <source>
        <strain evidence="3">CCUG 56401</strain>
    </source>
</reference>
<name>A0ABW3FY76_9PSEU</name>
<keyword evidence="1" id="KW-0812">Transmembrane</keyword>
<protein>
    <submittedName>
        <fullName evidence="2">WXG100 family type VII secretion target</fullName>
    </submittedName>
</protein>
<organism evidence="2 3">
    <name type="scientific">Saccharopolyspora rosea</name>
    <dbReference type="NCBI Taxonomy" id="524884"/>
    <lineage>
        <taxon>Bacteria</taxon>
        <taxon>Bacillati</taxon>
        <taxon>Actinomycetota</taxon>
        <taxon>Actinomycetes</taxon>
        <taxon>Pseudonocardiales</taxon>
        <taxon>Pseudonocardiaceae</taxon>
        <taxon>Saccharopolyspora</taxon>
    </lineage>
</organism>
<gene>
    <name evidence="2" type="ORF">ACFQ16_16475</name>
</gene>
<dbReference type="InterPro" id="IPR010310">
    <property type="entry name" value="T7SS_ESAT-6-like"/>
</dbReference>
<dbReference type="Proteomes" id="UP001597018">
    <property type="component" value="Unassembled WGS sequence"/>
</dbReference>
<comment type="caution">
    <text evidence="2">The sequence shown here is derived from an EMBL/GenBank/DDBJ whole genome shotgun (WGS) entry which is preliminary data.</text>
</comment>
<evidence type="ECO:0000256" key="1">
    <source>
        <dbReference type="SAM" id="Phobius"/>
    </source>
</evidence>
<sequence length="218" mass="23225">MRNPLDHVSGDFWKVTGDLDNVVRVLPEPGPGQRINPITGQLVAIREIDIQEIRKVADEKWGNPDREGSLRHAAESAALAIDSVGSYISEGWDGQDFIAFRTQLDSLKDAIHKLVSPAEEMSKALEQLAKALETTITETITTIAGFGGVISALAGVAGSLAIFPDITVTKIAALIAAILTAIFSVIGLANAIMKGVEQRQTAVDGVVRECTELLGVLK</sequence>
<keyword evidence="3" id="KW-1185">Reference proteome</keyword>
<dbReference type="RefSeq" id="WP_263253053.1">
    <property type="nucleotide sequence ID" value="NZ_BAABLT010000010.1"/>
</dbReference>
<dbReference type="EMBL" id="JBHTIW010000012">
    <property type="protein sequence ID" value="MFD0921342.1"/>
    <property type="molecule type" value="Genomic_DNA"/>
</dbReference>
<keyword evidence="1" id="KW-0472">Membrane</keyword>